<sequence length="73" mass="8345">MSKIIFNEHQIRQIEANRFVASVSDRSIQYTAEYKIFAVKENLAGKGPVQIFKENGFDLEVIGVEKARSSIKR</sequence>
<dbReference type="EMBL" id="FOEL01000011">
    <property type="protein sequence ID" value="SER13529.1"/>
    <property type="molecule type" value="Genomic_DNA"/>
</dbReference>
<protein>
    <submittedName>
        <fullName evidence="1">Uncharacterized protein</fullName>
    </submittedName>
</protein>
<organism evidence="1 2">
    <name type="scientific">Lysinibacillus fusiformis</name>
    <dbReference type="NCBI Taxonomy" id="28031"/>
    <lineage>
        <taxon>Bacteria</taxon>
        <taxon>Bacillati</taxon>
        <taxon>Bacillota</taxon>
        <taxon>Bacilli</taxon>
        <taxon>Bacillales</taxon>
        <taxon>Bacillaceae</taxon>
        <taxon>Lysinibacillus</taxon>
    </lineage>
</organism>
<accession>A0A1H8JHN4</accession>
<feature type="non-terminal residue" evidence="1">
    <location>
        <position position="73"/>
    </location>
</feature>
<gene>
    <name evidence="1" type="ORF">SAMN02787113_03051</name>
</gene>
<evidence type="ECO:0000313" key="1">
    <source>
        <dbReference type="EMBL" id="SER13529.1"/>
    </source>
</evidence>
<reference evidence="1 2" key="1">
    <citation type="submission" date="2016-10" db="EMBL/GenBank/DDBJ databases">
        <authorList>
            <person name="Varghese N."/>
            <person name="Submissions S."/>
        </authorList>
    </citation>
    <scope>NUCLEOTIDE SEQUENCE [LARGE SCALE GENOMIC DNA]</scope>
    <source>
        <strain evidence="1 2">TC-13</strain>
    </source>
</reference>
<dbReference type="Proteomes" id="UP000199410">
    <property type="component" value="Unassembled WGS sequence"/>
</dbReference>
<dbReference type="AlphaFoldDB" id="A0A1H8JHN4"/>
<proteinExistence type="predicted"/>
<evidence type="ECO:0000313" key="2">
    <source>
        <dbReference type="Proteomes" id="UP000199410"/>
    </source>
</evidence>
<comment type="caution">
    <text evidence="1">The sequence shown here is derived from an EMBL/GenBank/DDBJ whole genome shotgun (WGS) entry which is preliminary data.</text>
</comment>
<name>A0A1H8JHN4_9BACI</name>